<evidence type="ECO:0000313" key="8">
    <source>
        <dbReference type="Proteomes" id="UP001139171"/>
    </source>
</evidence>
<keyword evidence="5" id="KW-0732">Signal</keyword>
<dbReference type="GO" id="GO:0046872">
    <property type="term" value="F:metal ion binding"/>
    <property type="evidence" value="ECO:0007669"/>
    <property type="project" value="UniProtKB-KW"/>
</dbReference>
<dbReference type="Gene3D" id="1.10.760.10">
    <property type="entry name" value="Cytochrome c-like domain"/>
    <property type="match status" value="1"/>
</dbReference>
<keyword evidence="2 4" id="KW-0479">Metal-binding</keyword>
<accession>A0A9X1SLE1</accession>
<keyword evidence="8" id="KW-1185">Reference proteome</keyword>
<dbReference type="InterPro" id="IPR009056">
    <property type="entry name" value="Cyt_c-like_dom"/>
</dbReference>
<proteinExistence type="predicted"/>
<evidence type="ECO:0000256" key="5">
    <source>
        <dbReference type="SAM" id="SignalP"/>
    </source>
</evidence>
<keyword evidence="3 4" id="KW-0408">Iron</keyword>
<evidence type="ECO:0000256" key="2">
    <source>
        <dbReference type="ARBA" id="ARBA00022723"/>
    </source>
</evidence>
<evidence type="ECO:0000313" key="7">
    <source>
        <dbReference type="EMBL" id="MCD1126966.1"/>
    </source>
</evidence>
<reference evidence="7" key="1">
    <citation type="submission" date="2021-11" db="EMBL/GenBank/DDBJ databases">
        <title>Jinshanibacter sp. isolated from one year old Eriocheir sinensis.</title>
        <authorList>
            <person name="Li J.-Y."/>
            <person name="He W."/>
            <person name="Gao T.-H."/>
        </authorList>
    </citation>
    <scope>NUCLEOTIDE SEQUENCE</scope>
    <source>
        <strain evidence="7">LJY008</strain>
    </source>
</reference>
<dbReference type="Proteomes" id="UP001139171">
    <property type="component" value="Unassembled WGS sequence"/>
</dbReference>
<dbReference type="AlphaFoldDB" id="A0A9X1SLE1"/>
<evidence type="ECO:0000256" key="1">
    <source>
        <dbReference type="ARBA" id="ARBA00022617"/>
    </source>
</evidence>
<dbReference type="RefSeq" id="WP_230610379.1">
    <property type="nucleotide sequence ID" value="NZ_JAJNAG010000035.1"/>
</dbReference>
<dbReference type="SUPFAM" id="SSF46626">
    <property type="entry name" value="Cytochrome c"/>
    <property type="match status" value="1"/>
</dbReference>
<evidence type="ECO:0000259" key="6">
    <source>
        <dbReference type="PROSITE" id="PS51007"/>
    </source>
</evidence>
<feature type="signal peptide" evidence="5">
    <location>
        <begin position="1"/>
        <end position="25"/>
    </location>
</feature>
<name>A0A9X1SLE1_9GAMM</name>
<dbReference type="GO" id="GO:0009055">
    <property type="term" value="F:electron transfer activity"/>
    <property type="evidence" value="ECO:0007669"/>
    <property type="project" value="InterPro"/>
</dbReference>
<organism evidence="7 8">
    <name type="scientific">Limnobaculum eriocheiris</name>
    <dbReference type="NCBI Taxonomy" id="2897391"/>
    <lineage>
        <taxon>Bacteria</taxon>
        <taxon>Pseudomonadati</taxon>
        <taxon>Pseudomonadota</taxon>
        <taxon>Gammaproteobacteria</taxon>
        <taxon>Enterobacterales</taxon>
        <taxon>Budviciaceae</taxon>
        <taxon>Limnobaculum</taxon>
    </lineage>
</organism>
<dbReference type="InterPro" id="IPR036909">
    <property type="entry name" value="Cyt_c-like_dom_sf"/>
</dbReference>
<dbReference type="GO" id="GO:0020037">
    <property type="term" value="F:heme binding"/>
    <property type="evidence" value="ECO:0007669"/>
    <property type="project" value="InterPro"/>
</dbReference>
<protein>
    <submittedName>
        <fullName evidence="7">C-type cytochrome</fullName>
    </submittedName>
</protein>
<evidence type="ECO:0000256" key="4">
    <source>
        <dbReference type="PROSITE-ProRule" id="PRU00433"/>
    </source>
</evidence>
<dbReference type="EMBL" id="JAJNAG010000035">
    <property type="protein sequence ID" value="MCD1126966.1"/>
    <property type="molecule type" value="Genomic_DNA"/>
</dbReference>
<feature type="domain" description="Cytochrome c" evidence="6">
    <location>
        <begin position="23"/>
        <end position="103"/>
    </location>
</feature>
<dbReference type="PROSITE" id="PS51007">
    <property type="entry name" value="CYTC"/>
    <property type="match status" value="1"/>
</dbReference>
<evidence type="ECO:0000256" key="3">
    <source>
        <dbReference type="ARBA" id="ARBA00023004"/>
    </source>
</evidence>
<dbReference type="Pfam" id="PF00034">
    <property type="entry name" value="Cytochrom_C"/>
    <property type="match status" value="1"/>
</dbReference>
<keyword evidence="1 4" id="KW-0349">Heme</keyword>
<feature type="chain" id="PRO_5040985884" evidence="5">
    <location>
        <begin position="26"/>
        <end position="105"/>
    </location>
</feature>
<gene>
    <name evidence="7" type="ORF">LPW36_13345</name>
</gene>
<comment type="caution">
    <text evidence="7">The sequence shown here is derived from an EMBL/GenBank/DDBJ whole genome shotgun (WGS) entry which is preliminary data.</text>
</comment>
<sequence length="105" mass="11752">MMPLMKIGYPGLMLLLFSWVNPTAAAQPEQKFYNMNCASCHGKKGEKTALNKARPLTSLKEQQIIEALTKRRNGDVKGAGNQVKKRLTDEDIKNLAKFIPTMKSD</sequence>